<keyword evidence="2" id="KW-0813">Transport</keyword>
<dbReference type="PANTHER" id="PTHR30222:SF18">
    <property type="entry name" value="BIFUNCTIONAL POLYHYDROXYBUTYRATE SYNTHASE _ ABC TRANSPORTER PERIPLASMIC BINDING PROTEIN-RELATED"/>
    <property type="match status" value="1"/>
</dbReference>
<dbReference type="GO" id="GO:0019808">
    <property type="term" value="F:polyamine binding"/>
    <property type="evidence" value="ECO:0007669"/>
    <property type="project" value="InterPro"/>
</dbReference>
<dbReference type="GO" id="GO:0042597">
    <property type="term" value="C:periplasmic space"/>
    <property type="evidence" value="ECO:0007669"/>
    <property type="project" value="UniProtKB-SubCell"/>
</dbReference>
<evidence type="ECO:0000256" key="5">
    <source>
        <dbReference type="SAM" id="SignalP"/>
    </source>
</evidence>
<evidence type="ECO:0000313" key="7">
    <source>
        <dbReference type="Proteomes" id="UP000242930"/>
    </source>
</evidence>
<dbReference type="Gene3D" id="3.40.190.10">
    <property type="entry name" value="Periplasmic binding protein-like II"/>
    <property type="match status" value="2"/>
</dbReference>
<dbReference type="SUPFAM" id="SSF53850">
    <property type="entry name" value="Periplasmic binding protein-like II"/>
    <property type="match status" value="1"/>
</dbReference>
<keyword evidence="4" id="KW-0574">Periplasm</keyword>
<reference evidence="7" key="1">
    <citation type="submission" date="2016-10" db="EMBL/GenBank/DDBJ databases">
        <authorList>
            <person name="Varghese N."/>
            <person name="Submissions S."/>
        </authorList>
    </citation>
    <scope>NUCLEOTIDE SEQUENCE [LARGE SCALE GENOMIC DNA]</scope>
    <source>
        <strain evidence="7">LMG 25967</strain>
    </source>
</reference>
<dbReference type="EMBL" id="FNZE01000002">
    <property type="protein sequence ID" value="SEI78880.1"/>
    <property type="molecule type" value="Genomic_DNA"/>
</dbReference>
<feature type="chain" id="PRO_5017366844" evidence="5">
    <location>
        <begin position="20"/>
        <end position="358"/>
    </location>
</feature>
<keyword evidence="3 5" id="KW-0732">Signal</keyword>
<dbReference type="AlphaFoldDB" id="A0A1H6TRK3"/>
<dbReference type="OrthoDB" id="6796350at2"/>
<name>A0A1H6TRK3_9PSED</name>
<dbReference type="Pfam" id="PF13416">
    <property type="entry name" value="SBP_bac_8"/>
    <property type="match status" value="1"/>
</dbReference>
<accession>A0A1H6TRK3</accession>
<protein>
    <submittedName>
        <fullName evidence="6">Putrescine transport system substrate-binding protein</fullName>
    </submittedName>
</protein>
<gene>
    <name evidence="6" type="ORF">SAMN05216201_102223</name>
</gene>
<keyword evidence="7" id="KW-1185">Reference proteome</keyword>
<dbReference type="RefSeq" id="WP_090306893.1">
    <property type="nucleotide sequence ID" value="NZ_FNZE01000002.1"/>
</dbReference>
<proteinExistence type="predicted"/>
<evidence type="ECO:0000256" key="2">
    <source>
        <dbReference type="ARBA" id="ARBA00022448"/>
    </source>
</evidence>
<evidence type="ECO:0000256" key="4">
    <source>
        <dbReference type="ARBA" id="ARBA00022764"/>
    </source>
</evidence>
<dbReference type="PANTHER" id="PTHR30222">
    <property type="entry name" value="SPERMIDINE/PUTRESCINE-BINDING PERIPLASMIC PROTEIN"/>
    <property type="match status" value="1"/>
</dbReference>
<sequence length="358" mass="39719">MKRLPLLLSLTLTTCAAQAEEVLRVSNWPDYIAPEVLEDFQRETGVRVDYHVHASADELDAALRRGERYDVIVPSHFQLPALIREQRLSKLDASRLSQLDTVDPQLRATLAGLESANRYAVPYMWGMLGLAVDRSKAEAALGGPLSASWSLLFDPQQSARLATCGIGLQDAPEETFSVLFTYQGRSLARSGLRQVGRVGEQLLALRRQTKVLDNTRHIEALQAGKLCVTSAWAGLALGAAARSTQRLEFLVPTEGAPLAMEGLAIPSNAAHPELAYRFIDYLLRPDNAVRNSQATWFYSSLRPDTPELQALAKRLPQLLPDPALRSHLYFAESPSPKLKAELDRRWELVRQYPASATR</sequence>
<organism evidence="6 7">
    <name type="scientific">Pseudomonas linyingensis</name>
    <dbReference type="NCBI Taxonomy" id="915471"/>
    <lineage>
        <taxon>Bacteria</taxon>
        <taxon>Pseudomonadati</taxon>
        <taxon>Pseudomonadota</taxon>
        <taxon>Gammaproteobacteria</taxon>
        <taxon>Pseudomonadales</taxon>
        <taxon>Pseudomonadaceae</taxon>
        <taxon>Pseudomonas</taxon>
    </lineage>
</organism>
<evidence type="ECO:0000256" key="1">
    <source>
        <dbReference type="ARBA" id="ARBA00004418"/>
    </source>
</evidence>
<dbReference type="PRINTS" id="PR00909">
    <property type="entry name" value="SPERMDNBNDNG"/>
</dbReference>
<dbReference type="STRING" id="915471.SAMN05216201_102223"/>
<dbReference type="Proteomes" id="UP000242930">
    <property type="component" value="Unassembled WGS sequence"/>
</dbReference>
<feature type="signal peptide" evidence="5">
    <location>
        <begin position="1"/>
        <end position="19"/>
    </location>
</feature>
<evidence type="ECO:0000256" key="3">
    <source>
        <dbReference type="ARBA" id="ARBA00022729"/>
    </source>
</evidence>
<comment type="subcellular location">
    <subcellularLocation>
        <location evidence="1">Periplasm</location>
    </subcellularLocation>
</comment>
<dbReference type="GO" id="GO:0015846">
    <property type="term" value="P:polyamine transport"/>
    <property type="evidence" value="ECO:0007669"/>
    <property type="project" value="InterPro"/>
</dbReference>
<dbReference type="InterPro" id="IPR006059">
    <property type="entry name" value="SBP"/>
</dbReference>
<dbReference type="InterPro" id="IPR001188">
    <property type="entry name" value="Sperm_putr-bd"/>
</dbReference>
<evidence type="ECO:0000313" key="6">
    <source>
        <dbReference type="EMBL" id="SEI78880.1"/>
    </source>
</evidence>